<accession>A0ABU6YYN4</accession>
<comment type="caution">
    <text evidence="2">The sequence shown here is derived from an EMBL/GenBank/DDBJ whole genome shotgun (WGS) entry which is preliminary data.</text>
</comment>
<feature type="compositionally biased region" description="Polar residues" evidence="1">
    <location>
        <begin position="130"/>
        <end position="143"/>
    </location>
</feature>
<organism evidence="2 3">
    <name type="scientific">Stylosanthes scabra</name>
    <dbReference type="NCBI Taxonomy" id="79078"/>
    <lineage>
        <taxon>Eukaryota</taxon>
        <taxon>Viridiplantae</taxon>
        <taxon>Streptophyta</taxon>
        <taxon>Embryophyta</taxon>
        <taxon>Tracheophyta</taxon>
        <taxon>Spermatophyta</taxon>
        <taxon>Magnoliopsida</taxon>
        <taxon>eudicotyledons</taxon>
        <taxon>Gunneridae</taxon>
        <taxon>Pentapetalae</taxon>
        <taxon>rosids</taxon>
        <taxon>fabids</taxon>
        <taxon>Fabales</taxon>
        <taxon>Fabaceae</taxon>
        <taxon>Papilionoideae</taxon>
        <taxon>50 kb inversion clade</taxon>
        <taxon>dalbergioids sensu lato</taxon>
        <taxon>Dalbergieae</taxon>
        <taxon>Pterocarpus clade</taxon>
        <taxon>Stylosanthes</taxon>
    </lineage>
</organism>
<sequence length="174" mass="20105">MEEIPAHEGTAESNPLPTPEKGIDQRNSAVHQLEAALRELLERQTREAALASEAVKRAEELARRQQAILEEAEKRERDRLAILDEAKKRERDRLAILDEAKKRERDRLAMLEEAEKRERERLEKLERLNGKTQTMANHSSRTAESQDRTWKASTVVTRAPGREKGRHPFSSRIL</sequence>
<dbReference type="EMBL" id="JASCZI010251561">
    <property type="protein sequence ID" value="MED6215477.1"/>
    <property type="molecule type" value="Genomic_DNA"/>
</dbReference>
<evidence type="ECO:0000256" key="1">
    <source>
        <dbReference type="SAM" id="MobiDB-lite"/>
    </source>
</evidence>
<gene>
    <name evidence="2" type="ORF">PIB30_114029</name>
</gene>
<reference evidence="2 3" key="1">
    <citation type="journal article" date="2023" name="Plants (Basel)">
        <title>Bridging the Gap: Combining Genomics and Transcriptomics Approaches to Understand Stylosanthes scabra, an Orphan Legume from the Brazilian Caatinga.</title>
        <authorList>
            <person name="Ferreira-Neto J.R.C."/>
            <person name="da Silva M.D."/>
            <person name="Binneck E."/>
            <person name="de Melo N.F."/>
            <person name="da Silva R.H."/>
            <person name="de Melo A.L.T.M."/>
            <person name="Pandolfi V."/>
            <person name="Bustamante F.O."/>
            <person name="Brasileiro-Vidal A.C."/>
            <person name="Benko-Iseppon A.M."/>
        </authorList>
    </citation>
    <scope>NUCLEOTIDE SEQUENCE [LARGE SCALE GENOMIC DNA]</scope>
    <source>
        <tissue evidence="2">Leaves</tissue>
    </source>
</reference>
<feature type="region of interest" description="Disordered" evidence="1">
    <location>
        <begin position="128"/>
        <end position="174"/>
    </location>
</feature>
<feature type="compositionally biased region" description="Basic and acidic residues" evidence="1">
    <location>
        <begin position="1"/>
        <end position="10"/>
    </location>
</feature>
<evidence type="ECO:0000313" key="3">
    <source>
        <dbReference type="Proteomes" id="UP001341840"/>
    </source>
</evidence>
<feature type="region of interest" description="Disordered" evidence="1">
    <location>
        <begin position="1"/>
        <end position="27"/>
    </location>
</feature>
<evidence type="ECO:0000313" key="2">
    <source>
        <dbReference type="EMBL" id="MED6215477.1"/>
    </source>
</evidence>
<name>A0ABU6YYN4_9FABA</name>
<protein>
    <submittedName>
        <fullName evidence="2">Uncharacterized protein</fullName>
    </submittedName>
</protein>
<proteinExistence type="predicted"/>
<keyword evidence="3" id="KW-1185">Reference proteome</keyword>
<feature type="non-terminal residue" evidence="2">
    <location>
        <position position="174"/>
    </location>
</feature>
<feature type="compositionally biased region" description="Basic residues" evidence="1">
    <location>
        <begin position="164"/>
        <end position="174"/>
    </location>
</feature>
<dbReference type="Proteomes" id="UP001341840">
    <property type="component" value="Unassembled WGS sequence"/>
</dbReference>